<sequence>MLMLQCERSGVYKPPKKKMKLNLKGLGSRKCDYPFRMCGYFKKKTNDLLLAMLDGVHNHELEPKFGGHLLARTLKEEEKKRFIDMTKSLALPRNILTDLKEKNKESLKNIKQVYNARFTCRKSIRGDKMEMQYFIAKMEEHKYVYFTRINYEIFTLEDIFFAHPKFTNMLNIFPTVLVNRFHFSR</sequence>
<reference evidence="1 3" key="2">
    <citation type="journal article" date="2014" name="BMC Genomics">
        <title>An improved genome release (version Mt4.0) for the model legume Medicago truncatula.</title>
        <authorList>
            <person name="Tang H."/>
            <person name="Krishnakumar V."/>
            <person name="Bidwell S."/>
            <person name="Rosen B."/>
            <person name="Chan A."/>
            <person name="Zhou S."/>
            <person name="Gentzbittel L."/>
            <person name="Childs K.L."/>
            <person name="Yandell M."/>
            <person name="Gundlach H."/>
            <person name="Mayer K.F."/>
            <person name="Schwartz D.C."/>
            <person name="Town C.D."/>
        </authorList>
    </citation>
    <scope>GENOME REANNOTATION</scope>
    <source>
        <strain evidence="1">A17</strain>
        <strain evidence="2 3">cv. Jemalong A17</strain>
    </source>
</reference>
<evidence type="ECO:0000313" key="3">
    <source>
        <dbReference type="Proteomes" id="UP000002051"/>
    </source>
</evidence>
<dbReference type="HOGENOM" id="CLU_1463393_0_0_1"/>
<dbReference type="EnsemblPlants" id="KEH16518">
    <property type="protein sequence ID" value="KEH16518"/>
    <property type="gene ID" value="MTR_0156s0040"/>
</dbReference>
<evidence type="ECO:0000313" key="2">
    <source>
        <dbReference type="EnsemblPlants" id="KEH16518"/>
    </source>
</evidence>
<dbReference type="EMBL" id="KL402881">
    <property type="protein sequence ID" value="KEH16518.1"/>
    <property type="molecule type" value="Genomic_DNA"/>
</dbReference>
<proteinExistence type="predicted"/>
<dbReference type="PANTHER" id="PTHR31569">
    <property type="entry name" value="SWIM-TYPE DOMAIN-CONTAINING PROTEIN"/>
    <property type="match status" value="1"/>
</dbReference>
<organism evidence="1 3">
    <name type="scientific">Medicago truncatula</name>
    <name type="common">Barrel medic</name>
    <name type="synonym">Medicago tribuloides</name>
    <dbReference type="NCBI Taxonomy" id="3880"/>
    <lineage>
        <taxon>Eukaryota</taxon>
        <taxon>Viridiplantae</taxon>
        <taxon>Streptophyta</taxon>
        <taxon>Embryophyta</taxon>
        <taxon>Tracheophyta</taxon>
        <taxon>Spermatophyta</taxon>
        <taxon>Magnoliopsida</taxon>
        <taxon>eudicotyledons</taxon>
        <taxon>Gunneridae</taxon>
        <taxon>Pentapetalae</taxon>
        <taxon>rosids</taxon>
        <taxon>fabids</taxon>
        <taxon>Fabales</taxon>
        <taxon>Fabaceae</taxon>
        <taxon>Papilionoideae</taxon>
        <taxon>50 kb inversion clade</taxon>
        <taxon>NPAAA clade</taxon>
        <taxon>Hologalegina</taxon>
        <taxon>IRL clade</taxon>
        <taxon>Trifolieae</taxon>
        <taxon>Medicago</taxon>
    </lineage>
</organism>
<evidence type="ECO:0000313" key="1">
    <source>
        <dbReference type="EMBL" id="KEH16518.1"/>
    </source>
</evidence>
<dbReference type="InterPro" id="IPR052579">
    <property type="entry name" value="Zinc_finger_SWIM"/>
</dbReference>
<protein>
    <submittedName>
        <fullName evidence="1 2">Uncharacterized protein</fullName>
    </submittedName>
</protein>
<accession>A0A072THU8</accession>
<gene>
    <name evidence="1" type="ORF">MTR_0156s0040</name>
</gene>
<reference evidence="2" key="3">
    <citation type="submission" date="2015-06" db="UniProtKB">
        <authorList>
            <consortium name="EnsemblPlants"/>
        </authorList>
    </citation>
    <scope>IDENTIFICATION</scope>
    <source>
        <strain evidence="2">cv. Jemalong A17</strain>
    </source>
</reference>
<keyword evidence="3" id="KW-1185">Reference proteome</keyword>
<dbReference type="Proteomes" id="UP000002051">
    <property type="component" value="Unassembled WGS sequence"/>
</dbReference>
<dbReference type="PANTHER" id="PTHR31569:SF4">
    <property type="entry name" value="SWIM-TYPE DOMAIN-CONTAINING PROTEIN"/>
    <property type="match status" value="1"/>
</dbReference>
<name>A0A072THU8_MEDTR</name>
<reference evidence="1 3" key="1">
    <citation type="journal article" date="2011" name="Nature">
        <title>The Medicago genome provides insight into the evolution of rhizobial symbioses.</title>
        <authorList>
            <person name="Young N.D."/>
            <person name="Debelle F."/>
            <person name="Oldroyd G.E."/>
            <person name="Geurts R."/>
            <person name="Cannon S.B."/>
            <person name="Udvardi M.K."/>
            <person name="Benedito V.A."/>
            <person name="Mayer K.F."/>
            <person name="Gouzy J."/>
            <person name="Schoof H."/>
            <person name="Van de Peer Y."/>
            <person name="Proost S."/>
            <person name="Cook D.R."/>
            <person name="Meyers B.C."/>
            <person name="Spannagl M."/>
            <person name="Cheung F."/>
            <person name="De Mita S."/>
            <person name="Krishnakumar V."/>
            <person name="Gundlach H."/>
            <person name="Zhou S."/>
            <person name="Mudge J."/>
            <person name="Bharti A.K."/>
            <person name="Murray J.D."/>
            <person name="Naoumkina M.A."/>
            <person name="Rosen B."/>
            <person name="Silverstein K.A."/>
            <person name="Tang H."/>
            <person name="Rombauts S."/>
            <person name="Zhao P.X."/>
            <person name="Zhou P."/>
            <person name="Barbe V."/>
            <person name="Bardou P."/>
            <person name="Bechner M."/>
            <person name="Bellec A."/>
            <person name="Berger A."/>
            <person name="Berges H."/>
            <person name="Bidwell S."/>
            <person name="Bisseling T."/>
            <person name="Choisne N."/>
            <person name="Couloux A."/>
            <person name="Denny R."/>
            <person name="Deshpande S."/>
            <person name="Dai X."/>
            <person name="Doyle J.J."/>
            <person name="Dudez A.M."/>
            <person name="Farmer A.D."/>
            <person name="Fouteau S."/>
            <person name="Franken C."/>
            <person name="Gibelin C."/>
            <person name="Gish J."/>
            <person name="Goldstein S."/>
            <person name="Gonzalez A.J."/>
            <person name="Green P.J."/>
            <person name="Hallab A."/>
            <person name="Hartog M."/>
            <person name="Hua A."/>
            <person name="Humphray S.J."/>
            <person name="Jeong D.H."/>
            <person name="Jing Y."/>
            <person name="Jocker A."/>
            <person name="Kenton S.M."/>
            <person name="Kim D.J."/>
            <person name="Klee K."/>
            <person name="Lai H."/>
            <person name="Lang C."/>
            <person name="Lin S."/>
            <person name="Macmil S.L."/>
            <person name="Magdelenat G."/>
            <person name="Matthews L."/>
            <person name="McCorrison J."/>
            <person name="Monaghan E.L."/>
            <person name="Mun J.H."/>
            <person name="Najar F.Z."/>
            <person name="Nicholson C."/>
            <person name="Noirot C."/>
            <person name="O'Bleness M."/>
            <person name="Paule C.R."/>
            <person name="Poulain J."/>
            <person name="Prion F."/>
            <person name="Qin B."/>
            <person name="Qu C."/>
            <person name="Retzel E.F."/>
            <person name="Riddle C."/>
            <person name="Sallet E."/>
            <person name="Samain S."/>
            <person name="Samson N."/>
            <person name="Sanders I."/>
            <person name="Saurat O."/>
            <person name="Scarpelli C."/>
            <person name="Schiex T."/>
            <person name="Segurens B."/>
            <person name="Severin A.J."/>
            <person name="Sherrier D.J."/>
            <person name="Shi R."/>
            <person name="Sims S."/>
            <person name="Singer S.R."/>
            <person name="Sinharoy S."/>
            <person name="Sterck L."/>
            <person name="Viollet A."/>
            <person name="Wang B.B."/>
            <person name="Wang K."/>
            <person name="Wang M."/>
            <person name="Wang X."/>
            <person name="Warfsmann J."/>
            <person name="Weissenbach J."/>
            <person name="White D.D."/>
            <person name="White J.D."/>
            <person name="Wiley G.B."/>
            <person name="Wincker P."/>
            <person name="Xing Y."/>
            <person name="Yang L."/>
            <person name="Yao Z."/>
            <person name="Ying F."/>
            <person name="Zhai J."/>
            <person name="Zhou L."/>
            <person name="Zuber A."/>
            <person name="Denarie J."/>
            <person name="Dixon R.A."/>
            <person name="May G.D."/>
            <person name="Schwartz D.C."/>
            <person name="Rogers J."/>
            <person name="Quetier F."/>
            <person name="Town C.D."/>
            <person name="Roe B.A."/>
        </authorList>
    </citation>
    <scope>NUCLEOTIDE SEQUENCE [LARGE SCALE GENOMIC DNA]</scope>
    <source>
        <strain evidence="1">A17</strain>
        <strain evidence="2 3">cv. Jemalong A17</strain>
    </source>
</reference>
<dbReference type="AlphaFoldDB" id="A0A072THU8"/>